<dbReference type="GO" id="GO:0008080">
    <property type="term" value="F:N-acetyltransferase activity"/>
    <property type="evidence" value="ECO:0007669"/>
    <property type="project" value="TreeGrafter"/>
</dbReference>
<reference evidence="5" key="1">
    <citation type="journal article" date="2019" name="Curr. Biol.">
        <title>Genome Sequence of Striga asiatica Provides Insight into the Evolution of Plant Parasitism.</title>
        <authorList>
            <person name="Yoshida S."/>
            <person name="Kim S."/>
            <person name="Wafula E.K."/>
            <person name="Tanskanen J."/>
            <person name="Kim Y.M."/>
            <person name="Honaas L."/>
            <person name="Yang Z."/>
            <person name="Spallek T."/>
            <person name="Conn C.E."/>
            <person name="Ichihashi Y."/>
            <person name="Cheong K."/>
            <person name="Cui S."/>
            <person name="Der J.P."/>
            <person name="Gundlach H."/>
            <person name="Jiao Y."/>
            <person name="Hori C."/>
            <person name="Ishida J.K."/>
            <person name="Kasahara H."/>
            <person name="Kiba T."/>
            <person name="Kim M.S."/>
            <person name="Koo N."/>
            <person name="Laohavisit A."/>
            <person name="Lee Y.H."/>
            <person name="Lumba S."/>
            <person name="McCourt P."/>
            <person name="Mortimer J.C."/>
            <person name="Mutuku J.M."/>
            <person name="Nomura T."/>
            <person name="Sasaki-Sekimoto Y."/>
            <person name="Seto Y."/>
            <person name="Wang Y."/>
            <person name="Wakatake T."/>
            <person name="Sakakibara H."/>
            <person name="Demura T."/>
            <person name="Yamaguchi S."/>
            <person name="Yoneyama K."/>
            <person name="Manabe R.I."/>
            <person name="Nelson D.C."/>
            <person name="Schulman A.H."/>
            <person name="Timko M.P."/>
            <person name="dePamphilis C.W."/>
            <person name="Choi D."/>
            <person name="Shirasu K."/>
        </authorList>
    </citation>
    <scope>NUCLEOTIDE SEQUENCE [LARGE SCALE GENOMIC DNA]</scope>
    <source>
        <strain evidence="5">cv. UVA1</strain>
    </source>
</reference>
<protein>
    <submittedName>
        <fullName evidence="4">GCN5-related N-acetyltransferase family protein</fullName>
    </submittedName>
</protein>
<dbReference type="PANTHER" id="PTHR10545:SF29">
    <property type="entry name" value="GH14572P-RELATED"/>
    <property type="match status" value="1"/>
</dbReference>
<keyword evidence="1 4" id="KW-0808">Transferase</keyword>
<dbReference type="InterPro" id="IPR000182">
    <property type="entry name" value="GNAT_dom"/>
</dbReference>
<dbReference type="CDD" id="cd04301">
    <property type="entry name" value="NAT_SF"/>
    <property type="match status" value="1"/>
</dbReference>
<comment type="caution">
    <text evidence="4">The sequence shown here is derived from an EMBL/GenBank/DDBJ whole genome shotgun (WGS) entry which is preliminary data.</text>
</comment>
<dbReference type="OrthoDB" id="7305308at2759"/>
<accession>A0A5A7R1M9</accession>
<evidence type="ECO:0000313" key="4">
    <source>
        <dbReference type="EMBL" id="GER51266.1"/>
    </source>
</evidence>
<dbReference type="FunFam" id="3.40.630.30:FF:000099">
    <property type="entry name" value="probable acetyltransferase NATA1-like"/>
    <property type="match status" value="1"/>
</dbReference>
<dbReference type="SUPFAM" id="SSF55729">
    <property type="entry name" value="Acyl-CoA N-acyltransferases (Nat)"/>
    <property type="match status" value="1"/>
</dbReference>
<dbReference type="PROSITE" id="PS51186">
    <property type="entry name" value="GNAT"/>
    <property type="match status" value="1"/>
</dbReference>
<evidence type="ECO:0000256" key="1">
    <source>
        <dbReference type="ARBA" id="ARBA00022679"/>
    </source>
</evidence>
<dbReference type="AlphaFoldDB" id="A0A5A7R1M9"/>
<dbReference type="Proteomes" id="UP000325081">
    <property type="component" value="Unassembled WGS sequence"/>
</dbReference>
<evidence type="ECO:0000256" key="2">
    <source>
        <dbReference type="ARBA" id="ARBA00023315"/>
    </source>
</evidence>
<organism evidence="4 5">
    <name type="scientific">Striga asiatica</name>
    <name type="common">Asiatic witchweed</name>
    <name type="synonym">Buchnera asiatica</name>
    <dbReference type="NCBI Taxonomy" id="4170"/>
    <lineage>
        <taxon>Eukaryota</taxon>
        <taxon>Viridiplantae</taxon>
        <taxon>Streptophyta</taxon>
        <taxon>Embryophyta</taxon>
        <taxon>Tracheophyta</taxon>
        <taxon>Spermatophyta</taxon>
        <taxon>Magnoliopsida</taxon>
        <taxon>eudicotyledons</taxon>
        <taxon>Gunneridae</taxon>
        <taxon>Pentapetalae</taxon>
        <taxon>asterids</taxon>
        <taxon>lamiids</taxon>
        <taxon>Lamiales</taxon>
        <taxon>Orobanchaceae</taxon>
        <taxon>Buchnereae</taxon>
        <taxon>Striga</taxon>
    </lineage>
</organism>
<name>A0A5A7R1M9_STRAF</name>
<dbReference type="EMBL" id="BKCP01009626">
    <property type="protein sequence ID" value="GER51266.1"/>
    <property type="molecule type" value="Genomic_DNA"/>
</dbReference>
<keyword evidence="2" id="KW-0012">Acyltransferase</keyword>
<evidence type="ECO:0000313" key="5">
    <source>
        <dbReference type="Proteomes" id="UP000325081"/>
    </source>
</evidence>
<proteinExistence type="predicted"/>
<dbReference type="InterPro" id="IPR016181">
    <property type="entry name" value="Acyl_CoA_acyltransferase"/>
</dbReference>
<dbReference type="Gene3D" id="3.40.630.30">
    <property type="match status" value="1"/>
</dbReference>
<feature type="domain" description="N-acetyltransferase" evidence="3">
    <location>
        <begin position="83"/>
        <end position="226"/>
    </location>
</feature>
<dbReference type="InterPro" id="IPR051016">
    <property type="entry name" value="Diverse_Substrate_AcTransf"/>
</dbReference>
<dbReference type="Pfam" id="PF00583">
    <property type="entry name" value="Acetyltransf_1"/>
    <property type="match status" value="1"/>
</dbReference>
<sequence>MAAAAPPPPPSAAPITLPEPNPSVHTLFSRIRLATVHDVPHIHKLIHQMAVFERLTHLCEATPAALSATLFPPNATPPPFTSFTVLLLELSASPFLPSQDPHFTPLLKSVHLDLPIDDPEKDSFRSTASDSGGDVSIGGFVLFFPNYSTFLAKPGFYIEDIFVRECYRRKGLGKMLLSAVAAQAARMGYGRVEWVVLDWNLNAIKFYEQMGAQILPEWRICRLTGEHLQAFAHINL</sequence>
<keyword evidence="5" id="KW-1185">Reference proteome</keyword>
<evidence type="ECO:0000259" key="3">
    <source>
        <dbReference type="PROSITE" id="PS51186"/>
    </source>
</evidence>
<gene>
    <name evidence="4" type="ORF">STAS_28632</name>
</gene>
<dbReference type="PANTHER" id="PTHR10545">
    <property type="entry name" value="DIAMINE N-ACETYLTRANSFERASE"/>
    <property type="match status" value="1"/>
</dbReference>